<name>B5RL49_BORDL</name>
<dbReference type="InterPro" id="IPR004653">
    <property type="entry name" value="DusA"/>
</dbReference>
<dbReference type="Proteomes" id="UP000000611">
    <property type="component" value="Chromosome"/>
</dbReference>
<keyword evidence="6" id="KW-0694">RNA-binding</keyword>
<dbReference type="GO" id="GO:0017150">
    <property type="term" value="F:tRNA dihydrouridine synthase activity"/>
    <property type="evidence" value="ECO:0007669"/>
    <property type="project" value="InterPro"/>
</dbReference>
<evidence type="ECO:0000256" key="2">
    <source>
        <dbReference type="ARBA" id="ARBA00022630"/>
    </source>
</evidence>
<evidence type="ECO:0000256" key="8">
    <source>
        <dbReference type="PIRNR" id="PIRNR006621"/>
    </source>
</evidence>
<feature type="active site" description="Proton donor" evidence="9">
    <location>
        <position position="95"/>
    </location>
</feature>
<dbReference type="NCBIfam" id="NF008774">
    <property type="entry name" value="PRK11815.1"/>
    <property type="match status" value="1"/>
</dbReference>
<dbReference type="KEGG" id="bdu:BDU_225"/>
<keyword evidence="7 8" id="KW-0560">Oxidoreductase</keyword>
<comment type="function">
    <text evidence="8">Catalyzes the synthesis of 5,6-dihydrouridine (D), a modified base found in the D-loop of most tRNAs, via the reduction of the C5-C6 double bond in target uridines.</text>
</comment>
<evidence type="ECO:0000256" key="3">
    <source>
        <dbReference type="ARBA" id="ARBA00022643"/>
    </source>
</evidence>
<evidence type="ECO:0000256" key="9">
    <source>
        <dbReference type="PIRSR" id="PIRSR006621-1"/>
    </source>
</evidence>
<dbReference type="GO" id="GO:0000049">
    <property type="term" value="F:tRNA binding"/>
    <property type="evidence" value="ECO:0007669"/>
    <property type="project" value="UniProtKB-KW"/>
</dbReference>
<feature type="binding site" evidence="10">
    <location>
        <begin position="234"/>
        <end position="235"/>
    </location>
    <ligand>
        <name>FMN</name>
        <dbReference type="ChEBI" id="CHEBI:58210"/>
    </ligand>
</feature>
<dbReference type="EMBL" id="CP000976">
    <property type="protein sequence ID" value="ACH93178.1"/>
    <property type="molecule type" value="Genomic_DNA"/>
</dbReference>
<dbReference type="PIRSF" id="PIRSF006621">
    <property type="entry name" value="Dus"/>
    <property type="match status" value="1"/>
</dbReference>
<organism evidence="12 13">
    <name type="scientific">Borrelia duttonii (strain Ly)</name>
    <dbReference type="NCBI Taxonomy" id="412419"/>
    <lineage>
        <taxon>Bacteria</taxon>
        <taxon>Pseudomonadati</taxon>
        <taxon>Spirochaetota</taxon>
        <taxon>Spirochaetia</taxon>
        <taxon>Spirochaetales</taxon>
        <taxon>Borreliaceae</taxon>
        <taxon>Borrelia</taxon>
    </lineage>
</organism>
<dbReference type="InterPro" id="IPR001269">
    <property type="entry name" value="DUS_fam"/>
</dbReference>
<evidence type="ECO:0000256" key="1">
    <source>
        <dbReference type="ARBA" id="ARBA00022555"/>
    </source>
</evidence>
<keyword evidence="10" id="KW-0547">Nucleotide-binding</keyword>
<feature type="binding site" evidence="10">
    <location>
        <position position="64"/>
    </location>
    <ligand>
        <name>FMN</name>
        <dbReference type="ChEBI" id="CHEBI:58210"/>
    </ligand>
</feature>
<evidence type="ECO:0000259" key="11">
    <source>
        <dbReference type="Pfam" id="PF01207"/>
    </source>
</evidence>
<dbReference type="eggNOG" id="COG0042">
    <property type="taxonomic scope" value="Bacteria"/>
</dbReference>
<feature type="binding site" evidence="10">
    <location>
        <begin position="11"/>
        <end position="13"/>
    </location>
    <ligand>
        <name>FMN</name>
        <dbReference type="ChEBI" id="CHEBI:58210"/>
    </ligand>
</feature>
<evidence type="ECO:0000256" key="4">
    <source>
        <dbReference type="ARBA" id="ARBA00022694"/>
    </source>
</evidence>
<evidence type="ECO:0000313" key="13">
    <source>
        <dbReference type="Proteomes" id="UP000000611"/>
    </source>
</evidence>
<evidence type="ECO:0000256" key="10">
    <source>
        <dbReference type="PIRSR" id="PIRSR006621-2"/>
    </source>
</evidence>
<dbReference type="InterPro" id="IPR013785">
    <property type="entry name" value="Aldolase_TIM"/>
</dbReference>
<evidence type="ECO:0000313" key="12">
    <source>
        <dbReference type="EMBL" id="ACH93178.1"/>
    </source>
</evidence>
<keyword evidence="13" id="KW-1185">Reference proteome</keyword>
<gene>
    <name evidence="12" type="ordered locus">BDU_225</name>
</gene>
<dbReference type="InterPro" id="IPR035587">
    <property type="entry name" value="DUS-like_FMN-bd"/>
</dbReference>
<dbReference type="PANTHER" id="PTHR42907">
    <property type="entry name" value="FMN-LINKED OXIDOREDUCTASES SUPERFAMILY PROTEIN"/>
    <property type="match status" value="1"/>
</dbReference>
<evidence type="ECO:0000256" key="7">
    <source>
        <dbReference type="ARBA" id="ARBA00023002"/>
    </source>
</evidence>
<dbReference type="Gene3D" id="1.20.120.1460">
    <property type="match status" value="1"/>
</dbReference>
<evidence type="ECO:0000256" key="6">
    <source>
        <dbReference type="ARBA" id="ARBA00022884"/>
    </source>
</evidence>
<protein>
    <recommendedName>
        <fullName evidence="8">tRNA-dihydrouridine synthase</fullName>
        <ecNumber evidence="8">1.3.1.-</ecNumber>
    </recommendedName>
</protein>
<dbReference type="Pfam" id="PF01207">
    <property type="entry name" value="Dus"/>
    <property type="match status" value="1"/>
</dbReference>
<dbReference type="STRING" id="412419.BDU_225"/>
<dbReference type="OrthoDB" id="9764501at2"/>
<comment type="similarity">
    <text evidence="8">Belongs to the dus family.</text>
</comment>
<keyword evidence="2 8" id="KW-0285">Flavoprotein</keyword>
<dbReference type="SUPFAM" id="SSF51395">
    <property type="entry name" value="FMN-linked oxidoreductases"/>
    <property type="match status" value="1"/>
</dbReference>
<dbReference type="EC" id="1.3.1.-" evidence="8"/>
<sequence length="335" mass="38825">MLINRKISIAPMVEITDEHFRYIIRLLSKKITLYTPMISAKSIIMGELNTIVKQNPNDSPIAIQIATNCENDAAKAIEILEKNFNFDEYNLNVGCPSSRIQKANYGACLMQNPIQVGKILKAMQKNTNKPISIKHRIGIRHNKKEYQEETYTELKQFVDKIIEYGIKNFIVHARIAILNGYSPKDNHNIPKLKYDFVYQLKKEYKNTFIEINGGIINSNHIETHLSYVDSVMIGRAAAQNPYFVAKISREFLGEKEQIPTRKEILFQMVEYIKEYNEHPTINTILRHIMRVIYSQKNARKFRQALTAPFNQNLKNHEILLNAIEHLKEDTLSSNS</sequence>
<dbReference type="AlphaFoldDB" id="B5RL49"/>
<comment type="cofactor">
    <cofactor evidence="8 10">
        <name>FMN</name>
        <dbReference type="ChEBI" id="CHEBI:58210"/>
    </cofactor>
</comment>
<accession>B5RL49</accession>
<reference evidence="12 13" key="1">
    <citation type="journal article" date="2008" name="PLoS Genet.">
        <title>The genome of Borrelia recurrentis, the agent of deadly louse-borne relapsing fever, is a degraded subset of tick-borne Borrelia duttonii.</title>
        <authorList>
            <person name="Lescot M."/>
            <person name="Audic S."/>
            <person name="Robert C."/>
            <person name="Nguyen T.T."/>
            <person name="Blanc G."/>
            <person name="Cutler S.J."/>
            <person name="Wincker P."/>
            <person name="Couloux A."/>
            <person name="Claverie J.-M."/>
            <person name="Raoult D."/>
            <person name="Drancourt M."/>
        </authorList>
    </citation>
    <scope>NUCLEOTIDE SEQUENCE [LARGE SCALE GENOMIC DNA]</scope>
    <source>
        <strain evidence="12 13">Ly</strain>
    </source>
</reference>
<keyword evidence="1" id="KW-0820">tRNA-binding</keyword>
<dbReference type="PANTHER" id="PTHR42907:SF1">
    <property type="entry name" value="FMN-LINKED OXIDOREDUCTASES SUPERFAMILY PROTEIN"/>
    <property type="match status" value="1"/>
</dbReference>
<dbReference type="Gene3D" id="3.20.20.70">
    <property type="entry name" value="Aldolase class I"/>
    <property type="match status" value="1"/>
</dbReference>
<keyword evidence="4 8" id="KW-0819">tRNA processing</keyword>
<feature type="binding site" evidence="10">
    <location>
        <position position="172"/>
    </location>
    <ligand>
        <name>FMN</name>
        <dbReference type="ChEBI" id="CHEBI:58210"/>
    </ligand>
</feature>
<keyword evidence="5" id="KW-0521">NADP</keyword>
<feature type="binding site" evidence="10">
    <location>
        <begin position="212"/>
        <end position="214"/>
    </location>
    <ligand>
        <name>FMN</name>
        <dbReference type="ChEBI" id="CHEBI:58210"/>
    </ligand>
</feature>
<proteinExistence type="inferred from homology"/>
<dbReference type="NCBIfam" id="TIGR00742">
    <property type="entry name" value="yjbN"/>
    <property type="match status" value="1"/>
</dbReference>
<feature type="domain" description="DUS-like FMN-binding" evidence="11">
    <location>
        <begin position="9"/>
        <end position="314"/>
    </location>
</feature>
<keyword evidence="3 8" id="KW-0288">FMN</keyword>
<dbReference type="CDD" id="cd02801">
    <property type="entry name" value="DUS_like_FMN"/>
    <property type="match status" value="1"/>
</dbReference>
<dbReference type="HOGENOM" id="CLU_013299_2_1_12"/>
<feature type="binding site" evidence="10">
    <location>
        <position position="134"/>
    </location>
    <ligand>
        <name>FMN</name>
        <dbReference type="ChEBI" id="CHEBI:58210"/>
    </ligand>
</feature>
<evidence type="ECO:0000256" key="5">
    <source>
        <dbReference type="ARBA" id="ARBA00022857"/>
    </source>
</evidence>
<dbReference type="RefSeq" id="WP_012537990.1">
    <property type="nucleotide sequence ID" value="NC_011229.1"/>
</dbReference>
<dbReference type="GO" id="GO:0050660">
    <property type="term" value="F:flavin adenine dinucleotide binding"/>
    <property type="evidence" value="ECO:0007669"/>
    <property type="project" value="InterPro"/>
</dbReference>